<evidence type="ECO:0000313" key="4">
    <source>
        <dbReference type="EMBL" id="CAB4017098.1"/>
    </source>
</evidence>
<dbReference type="InterPro" id="IPR013098">
    <property type="entry name" value="Ig_I-set"/>
</dbReference>
<gene>
    <name evidence="4" type="ORF">PACLA_8A060801</name>
</gene>
<keyword evidence="3" id="KW-0393">Immunoglobulin domain</keyword>
<name>A0A6S7K965_PARCT</name>
<keyword evidence="2" id="KW-1015">Disulfide bond</keyword>
<keyword evidence="1" id="KW-0677">Repeat</keyword>
<dbReference type="PANTHER" id="PTHR12231">
    <property type="entry name" value="CTX-RELATED TYPE I TRANSMEMBRANE PROTEIN"/>
    <property type="match status" value="1"/>
</dbReference>
<comment type="caution">
    <text evidence="4">The sequence shown here is derived from an EMBL/GenBank/DDBJ whole genome shotgun (WGS) entry which is preliminary data.</text>
</comment>
<dbReference type="EMBL" id="CACRXK020009404">
    <property type="protein sequence ID" value="CAB4017098.1"/>
    <property type="molecule type" value="Genomic_DNA"/>
</dbReference>
<dbReference type="SUPFAM" id="SSF48403">
    <property type="entry name" value="Ankyrin repeat"/>
    <property type="match status" value="1"/>
</dbReference>
<sequence length="572" mass="65408">MNAGKADHTFHFRTGLRETKRFLVIKKFNVSDNGMYICDLYRYYVNWRAHKEKYVGIKGFQKPNFTAFPKPLITVPLDKRLSIHKDYRVEGMPSPSITWYKINGDKIKVLSNCDKSECINDPNDDSLDITRTIFGKYTLSYPSDNATFKCVAVNSLGSATKTFQLNILAKPKIAKKNKENLSFVYVYKEGGELVCKVEEANPNQISFTWVAQLTSCTNADCKLNNSNWQLVTGKESGLEIITTNSKSVLILEKSEQHYFYRCTASNTVGEDYHVNQNTEAINKKDSEDLTPLRLAAEEGFTESFKLLLGYITSERDLFDEPFVGYTNVEILRIAIEEWELRDKVAVSDFLNGRYCPGPWLHPIEAVIGDFEMMQYILEKRANGNQADEPCPADAVDALERALVDDYLNSVELLIKKFPRLLNHIFGMERSAIGLAFRCGHTKIVKFLLNNGAKLTSETNGTRNILRHKSSFTREETVQEVINFCLKYKEPSLSQFMKDAYADCYFNVMAWLVELHPSVAVTFLNHCIKKNDDGVSITYKIFLLIPTERGEDKLFNIHSIWTESYTFKLLLNA</sequence>
<dbReference type="InterPro" id="IPR036179">
    <property type="entry name" value="Ig-like_dom_sf"/>
</dbReference>
<organism evidence="4 5">
    <name type="scientific">Paramuricea clavata</name>
    <name type="common">Red gorgonian</name>
    <name type="synonym">Violescent sea-whip</name>
    <dbReference type="NCBI Taxonomy" id="317549"/>
    <lineage>
        <taxon>Eukaryota</taxon>
        <taxon>Metazoa</taxon>
        <taxon>Cnidaria</taxon>
        <taxon>Anthozoa</taxon>
        <taxon>Octocorallia</taxon>
        <taxon>Malacalcyonacea</taxon>
        <taxon>Plexauridae</taxon>
        <taxon>Paramuricea</taxon>
    </lineage>
</organism>
<accession>A0A6S7K965</accession>
<dbReference type="SUPFAM" id="SSF48726">
    <property type="entry name" value="Immunoglobulin"/>
    <property type="match status" value="1"/>
</dbReference>
<evidence type="ECO:0000313" key="5">
    <source>
        <dbReference type="Proteomes" id="UP001152795"/>
    </source>
</evidence>
<dbReference type="InterPro" id="IPR051170">
    <property type="entry name" value="Neural/epithelial_adhesion"/>
</dbReference>
<dbReference type="SMART" id="SM00248">
    <property type="entry name" value="ANK"/>
    <property type="match status" value="2"/>
</dbReference>
<dbReference type="InterPro" id="IPR013783">
    <property type="entry name" value="Ig-like_fold"/>
</dbReference>
<dbReference type="Pfam" id="PF07679">
    <property type="entry name" value="I-set"/>
    <property type="match status" value="1"/>
</dbReference>
<evidence type="ECO:0000256" key="3">
    <source>
        <dbReference type="ARBA" id="ARBA00023319"/>
    </source>
</evidence>
<dbReference type="AlphaFoldDB" id="A0A6S7K965"/>
<proteinExistence type="predicted"/>
<dbReference type="InterPro" id="IPR002110">
    <property type="entry name" value="Ankyrin_rpt"/>
</dbReference>
<dbReference type="Proteomes" id="UP001152795">
    <property type="component" value="Unassembled WGS sequence"/>
</dbReference>
<dbReference type="PROSITE" id="PS50088">
    <property type="entry name" value="ANK_REPEAT"/>
    <property type="match status" value="1"/>
</dbReference>
<dbReference type="Gene3D" id="1.25.40.20">
    <property type="entry name" value="Ankyrin repeat-containing domain"/>
    <property type="match status" value="1"/>
</dbReference>
<reference evidence="4" key="1">
    <citation type="submission" date="2020-04" db="EMBL/GenBank/DDBJ databases">
        <authorList>
            <person name="Alioto T."/>
            <person name="Alioto T."/>
            <person name="Gomez Garrido J."/>
        </authorList>
    </citation>
    <scope>NUCLEOTIDE SEQUENCE</scope>
    <source>
        <strain evidence="4">A484AB</strain>
    </source>
</reference>
<evidence type="ECO:0000256" key="2">
    <source>
        <dbReference type="ARBA" id="ARBA00023157"/>
    </source>
</evidence>
<evidence type="ECO:0000256" key="1">
    <source>
        <dbReference type="ARBA" id="ARBA00022737"/>
    </source>
</evidence>
<dbReference type="PANTHER" id="PTHR12231:SF253">
    <property type="entry name" value="DPR-INTERACTING PROTEIN ETA, ISOFORM B-RELATED"/>
    <property type="match status" value="1"/>
</dbReference>
<dbReference type="InterPro" id="IPR036770">
    <property type="entry name" value="Ankyrin_rpt-contain_sf"/>
</dbReference>
<dbReference type="PROSITE" id="PS50835">
    <property type="entry name" value="IG_LIKE"/>
    <property type="match status" value="2"/>
</dbReference>
<keyword evidence="5" id="KW-1185">Reference proteome</keyword>
<protein>
    <submittedName>
        <fullName evidence="4">Vascular endothelial growth factor receptor 2-like</fullName>
    </submittedName>
</protein>
<keyword evidence="4" id="KW-0675">Receptor</keyword>
<dbReference type="OrthoDB" id="504170at2759"/>
<dbReference type="Gene3D" id="2.60.40.10">
    <property type="entry name" value="Immunoglobulins"/>
    <property type="match status" value="2"/>
</dbReference>
<dbReference type="InterPro" id="IPR007110">
    <property type="entry name" value="Ig-like_dom"/>
</dbReference>